<sequence>MGSEARCRGFTLIELLVTVSVFAFLMLLAAPSFTNWIQDAQVRTAAESLQNGLRVAQAEAARRHRQVAMVLTNGVPNQGAMAQANGKNWFVTVIPNTTAGESYTQASPSLMVQSGTLGAVAPNAQINGQAAICFNSLGRLTTLNDGTYNCTIPGTGTVTYAVTNSRSATARALNVTVGLGGSIRVCDPSKSLSQGSPDACS</sequence>
<accession>A0A2N4TYJ0</accession>
<gene>
    <name evidence="13" type="ORF">C0Q88_05925</name>
</gene>
<keyword evidence="7 11" id="KW-1133">Transmembrane helix</keyword>
<keyword evidence="6 11" id="KW-0812">Transmembrane</keyword>
<name>A0A2N4TYJ0_RALPI</name>
<dbReference type="RefSeq" id="WP_102065144.1">
    <property type="nucleotide sequence ID" value="NZ_PKQE01000001.1"/>
</dbReference>
<dbReference type="InterPro" id="IPR045584">
    <property type="entry name" value="Pilin-like"/>
</dbReference>
<evidence type="ECO:0000313" key="13">
    <source>
        <dbReference type="EMBL" id="PLC44765.1"/>
    </source>
</evidence>
<evidence type="ECO:0000256" key="3">
    <source>
        <dbReference type="ARBA" id="ARBA00022475"/>
    </source>
</evidence>
<evidence type="ECO:0000256" key="2">
    <source>
        <dbReference type="ARBA" id="ARBA00021549"/>
    </source>
</evidence>
<evidence type="ECO:0000256" key="9">
    <source>
        <dbReference type="ARBA" id="ARBA00025772"/>
    </source>
</evidence>
<dbReference type="PROSITE" id="PS00409">
    <property type="entry name" value="PROKAR_NTER_METHYL"/>
    <property type="match status" value="1"/>
</dbReference>
<comment type="subcellular location">
    <subcellularLocation>
        <location evidence="1">Cell inner membrane</location>
        <topology evidence="1">Single-pass membrane protein</topology>
    </subcellularLocation>
</comment>
<dbReference type="GO" id="GO:0015628">
    <property type="term" value="P:protein secretion by the type II secretion system"/>
    <property type="evidence" value="ECO:0007669"/>
    <property type="project" value="InterPro"/>
</dbReference>
<evidence type="ECO:0000313" key="14">
    <source>
        <dbReference type="Proteomes" id="UP000234456"/>
    </source>
</evidence>
<feature type="domain" description="General secretion pathway GspH" evidence="12">
    <location>
        <begin position="45"/>
        <end position="181"/>
    </location>
</feature>
<dbReference type="Pfam" id="PF07963">
    <property type="entry name" value="N_methyl"/>
    <property type="match status" value="1"/>
</dbReference>
<proteinExistence type="inferred from homology"/>
<keyword evidence="8 11" id="KW-0472">Membrane</keyword>
<evidence type="ECO:0000256" key="7">
    <source>
        <dbReference type="ARBA" id="ARBA00022989"/>
    </source>
</evidence>
<dbReference type="NCBIfam" id="TIGR02532">
    <property type="entry name" value="IV_pilin_GFxxxE"/>
    <property type="match status" value="1"/>
</dbReference>
<evidence type="ECO:0000256" key="10">
    <source>
        <dbReference type="ARBA" id="ARBA00030775"/>
    </source>
</evidence>
<dbReference type="AlphaFoldDB" id="A0A2N4TYJ0"/>
<dbReference type="Proteomes" id="UP000234456">
    <property type="component" value="Unassembled WGS sequence"/>
</dbReference>
<dbReference type="Gene3D" id="3.30.700.10">
    <property type="entry name" value="Glycoprotein, Type 4 Pilin"/>
    <property type="match status" value="1"/>
</dbReference>
<evidence type="ECO:0000256" key="6">
    <source>
        <dbReference type="ARBA" id="ARBA00022692"/>
    </source>
</evidence>
<evidence type="ECO:0000256" key="11">
    <source>
        <dbReference type="SAM" id="Phobius"/>
    </source>
</evidence>
<evidence type="ECO:0000256" key="4">
    <source>
        <dbReference type="ARBA" id="ARBA00022481"/>
    </source>
</evidence>
<dbReference type="Pfam" id="PF12019">
    <property type="entry name" value="GspH"/>
    <property type="match status" value="1"/>
</dbReference>
<evidence type="ECO:0000256" key="1">
    <source>
        <dbReference type="ARBA" id="ARBA00004377"/>
    </source>
</evidence>
<keyword evidence="5" id="KW-0997">Cell inner membrane</keyword>
<evidence type="ECO:0000256" key="8">
    <source>
        <dbReference type="ARBA" id="ARBA00023136"/>
    </source>
</evidence>
<reference evidence="13 14" key="1">
    <citation type="submission" date="2017-12" db="EMBL/GenBank/DDBJ databases">
        <title>Draft genome sequence of Ralstonia pickettii 52.</title>
        <authorList>
            <person name="Zheng B."/>
        </authorList>
    </citation>
    <scope>NUCLEOTIDE SEQUENCE [LARGE SCALE GENOMIC DNA]</scope>
    <source>
        <strain evidence="13 14">52</strain>
    </source>
</reference>
<dbReference type="SUPFAM" id="SSF54523">
    <property type="entry name" value="Pili subunits"/>
    <property type="match status" value="1"/>
</dbReference>
<keyword evidence="3" id="KW-1003">Cell membrane</keyword>
<keyword evidence="4" id="KW-0488">Methylation</keyword>
<dbReference type="GO" id="GO:0005886">
    <property type="term" value="C:plasma membrane"/>
    <property type="evidence" value="ECO:0007669"/>
    <property type="project" value="UniProtKB-SubCell"/>
</dbReference>
<dbReference type="EMBL" id="PKQE01000001">
    <property type="protein sequence ID" value="PLC44765.1"/>
    <property type="molecule type" value="Genomic_DNA"/>
</dbReference>
<comment type="caution">
    <text evidence="13">The sequence shown here is derived from an EMBL/GenBank/DDBJ whole genome shotgun (WGS) entry which is preliminary data.</text>
</comment>
<dbReference type="InterPro" id="IPR012902">
    <property type="entry name" value="N_methyl_site"/>
</dbReference>
<protein>
    <recommendedName>
        <fullName evidence="2">Type II secretion system protein H</fullName>
    </recommendedName>
    <alternativeName>
        <fullName evidence="10">General secretion pathway protein H</fullName>
    </alternativeName>
</protein>
<evidence type="ECO:0000259" key="12">
    <source>
        <dbReference type="Pfam" id="PF12019"/>
    </source>
</evidence>
<organism evidence="13 14">
    <name type="scientific">Ralstonia pickettii</name>
    <name type="common">Burkholderia pickettii</name>
    <dbReference type="NCBI Taxonomy" id="329"/>
    <lineage>
        <taxon>Bacteria</taxon>
        <taxon>Pseudomonadati</taxon>
        <taxon>Pseudomonadota</taxon>
        <taxon>Betaproteobacteria</taxon>
        <taxon>Burkholderiales</taxon>
        <taxon>Burkholderiaceae</taxon>
        <taxon>Ralstonia</taxon>
    </lineage>
</organism>
<feature type="transmembrane region" description="Helical" evidence="11">
    <location>
        <begin position="12"/>
        <end position="33"/>
    </location>
</feature>
<evidence type="ECO:0000256" key="5">
    <source>
        <dbReference type="ARBA" id="ARBA00022519"/>
    </source>
</evidence>
<dbReference type="InterPro" id="IPR022346">
    <property type="entry name" value="T2SS_GspH"/>
</dbReference>
<dbReference type="GO" id="GO:0015627">
    <property type="term" value="C:type II protein secretion system complex"/>
    <property type="evidence" value="ECO:0007669"/>
    <property type="project" value="InterPro"/>
</dbReference>
<comment type="similarity">
    <text evidence="9">Belongs to the GSP H family.</text>
</comment>